<comment type="pathway">
    <text evidence="1">tRNA modification; 5-methoxycarbonylmethyl-2-thiouridine-tRNA biosynthesis.</text>
</comment>
<dbReference type="GO" id="GO:0002098">
    <property type="term" value="P:tRNA wobble uridine modification"/>
    <property type="evidence" value="ECO:0007669"/>
    <property type="project" value="InterPro"/>
</dbReference>
<dbReference type="Proteomes" id="UP000319160">
    <property type="component" value="Unassembled WGS sequence"/>
</dbReference>
<comment type="caution">
    <text evidence="3">The sequence shown here is derived from an EMBL/GenBank/DDBJ whole genome shotgun (WGS) entry which is preliminary data.</text>
</comment>
<dbReference type="GO" id="GO:0033588">
    <property type="term" value="C:elongator holoenzyme complex"/>
    <property type="evidence" value="ECO:0007669"/>
    <property type="project" value="InterPro"/>
</dbReference>
<name>A0A553I1A8_9PEZI</name>
<evidence type="ECO:0000313" key="3">
    <source>
        <dbReference type="EMBL" id="TRX93988.1"/>
    </source>
</evidence>
<dbReference type="EMBL" id="VFLP01000025">
    <property type="protein sequence ID" value="TRX93988.1"/>
    <property type="molecule type" value="Genomic_DNA"/>
</dbReference>
<dbReference type="UniPathway" id="UPA00988"/>
<dbReference type="AlphaFoldDB" id="A0A553I1A8"/>
<dbReference type="CDD" id="cd19495">
    <property type="entry name" value="Elp6"/>
    <property type="match status" value="1"/>
</dbReference>
<dbReference type="Pfam" id="PF09807">
    <property type="entry name" value="ELP6"/>
    <property type="match status" value="1"/>
</dbReference>
<gene>
    <name evidence="3" type="ORF">FHL15_005066</name>
</gene>
<reference evidence="4" key="1">
    <citation type="submission" date="2019-06" db="EMBL/GenBank/DDBJ databases">
        <title>Draft genome sequence of the griseofulvin-producing fungus Xylaria cubensis strain G536.</title>
        <authorList>
            <person name="Mead M.E."/>
            <person name="Raja H.A."/>
            <person name="Steenwyk J.L."/>
            <person name="Knowles S.L."/>
            <person name="Oberlies N.H."/>
            <person name="Rokas A."/>
        </authorList>
    </citation>
    <scope>NUCLEOTIDE SEQUENCE [LARGE SCALE GENOMIC DNA]</scope>
    <source>
        <strain evidence="4">G536</strain>
    </source>
</reference>
<accession>A0A553I1A8</accession>
<evidence type="ECO:0000256" key="1">
    <source>
        <dbReference type="ARBA" id="ARBA00005043"/>
    </source>
</evidence>
<dbReference type="InterPro" id="IPR018627">
    <property type="entry name" value="ELP6"/>
</dbReference>
<dbReference type="InterPro" id="IPR027417">
    <property type="entry name" value="P-loop_NTPase"/>
</dbReference>
<dbReference type="STRING" id="2512241.A0A553I1A8"/>
<dbReference type="Gene3D" id="3.40.50.300">
    <property type="entry name" value="P-loop containing nucleotide triphosphate hydrolases"/>
    <property type="match status" value="1"/>
</dbReference>
<evidence type="ECO:0008006" key="5">
    <source>
        <dbReference type="Google" id="ProtNLM"/>
    </source>
</evidence>
<evidence type="ECO:0000313" key="4">
    <source>
        <dbReference type="Proteomes" id="UP000319160"/>
    </source>
</evidence>
<dbReference type="PANTHER" id="PTHR16184:SF6">
    <property type="entry name" value="ELONGATOR COMPLEX PROTEIN 6"/>
    <property type="match status" value="1"/>
</dbReference>
<sequence length="326" mass="35098">MTAPGMALKTITCTYRRTLRMPNSTRATITIPTPHISSKTPPLLEPYLRLPHETSLVLLSGVLGSSTNWLVHRYLYSLLASQSSSSISRHDLLAEGTDAPLQPHTSVIFVSFLRDYAFWKDGAKRLGLDLDVASKKGSFVFVDGLTGLFMPSPEHGRRQAVTDASGRRILTAATTDHLTRTLEDVVAHVQFLTPGTQTILVIDQPDVLLAAAGDAMSSQGLRDTILGLREKVHASIVTISADEPLIAAQGTPLEKEHASLALSLAHDAQLIMSLRLLETGTAKDVSGVLRVTPGGDEGTAGTPVEDRELLYFIGGDGSVRVFERGQ</sequence>
<comment type="similarity">
    <text evidence="2">Belongs to the ELP6 family.</text>
</comment>
<dbReference type="OrthoDB" id="9995306at2759"/>
<protein>
    <recommendedName>
        <fullName evidence="5">Elongator complex protein 6</fullName>
    </recommendedName>
</protein>
<evidence type="ECO:0000256" key="2">
    <source>
        <dbReference type="ARBA" id="ARBA00008837"/>
    </source>
</evidence>
<proteinExistence type="inferred from homology"/>
<keyword evidence="4" id="KW-1185">Reference proteome</keyword>
<organism evidence="3 4">
    <name type="scientific">Xylaria flabelliformis</name>
    <dbReference type="NCBI Taxonomy" id="2512241"/>
    <lineage>
        <taxon>Eukaryota</taxon>
        <taxon>Fungi</taxon>
        <taxon>Dikarya</taxon>
        <taxon>Ascomycota</taxon>
        <taxon>Pezizomycotina</taxon>
        <taxon>Sordariomycetes</taxon>
        <taxon>Xylariomycetidae</taxon>
        <taxon>Xylariales</taxon>
        <taxon>Xylariaceae</taxon>
        <taxon>Xylaria</taxon>
    </lineage>
</organism>
<dbReference type="PANTHER" id="PTHR16184">
    <property type="entry name" value="ELONGATOR COMPLEX PROTEIN 6"/>
    <property type="match status" value="1"/>
</dbReference>